<dbReference type="PATRIC" id="fig|1208321.3.peg.2586"/>
<organism evidence="1 2">
    <name type="scientific">Marinomonas profundimaris</name>
    <dbReference type="NCBI Taxonomy" id="1208321"/>
    <lineage>
        <taxon>Bacteria</taxon>
        <taxon>Pseudomonadati</taxon>
        <taxon>Pseudomonadota</taxon>
        <taxon>Gammaproteobacteria</taxon>
        <taxon>Oceanospirillales</taxon>
        <taxon>Oceanospirillaceae</taxon>
        <taxon>Marinomonas</taxon>
    </lineage>
</organism>
<protein>
    <submittedName>
        <fullName evidence="1">Uncharacterized protein</fullName>
    </submittedName>
</protein>
<evidence type="ECO:0000313" key="2">
    <source>
        <dbReference type="Proteomes" id="UP000018857"/>
    </source>
</evidence>
<reference evidence="1 2" key="1">
    <citation type="journal article" date="2014" name="Genome Announc.">
        <title>Draft Genome Sequence of Marinomonas sp. Strain D104, a Polycyclic Aromatic Hydrocarbon-Degrading Bacterium from the Deep-Sea Sediment of the Arctic Ocean.</title>
        <authorList>
            <person name="Dong C."/>
            <person name="Bai X."/>
            <person name="Lai Q."/>
            <person name="Xie Y."/>
            <person name="Chen X."/>
            <person name="Shao Z."/>
        </authorList>
    </citation>
    <scope>NUCLEOTIDE SEQUENCE [LARGE SCALE GENOMIC DNA]</scope>
    <source>
        <strain evidence="1 2">D104</strain>
    </source>
</reference>
<dbReference type="AlphaFoldDB" id="W1RUQ2"/>
<dbReference type="EMBL" id="AYOZ01000034">
    <property type="protein sequence ID" value="ETI59359.1"/>
    <property type="molecule type" value="Genomic_DNA"/>
</dbReference>
<comment type="caution">
    <text evidence="1">The sequence shown here is derived from an EMBL/GenBank/DDBJ whole genome shotgun (WGS) entry which is preliminary data.</text>
</comment>
<dbReference type="Proteomes" id="UP000018857">
    <property type="component" value="Unassembled WGS sequence"/>
</dbReference>
<sequence>MNSIQSPFIFIIVMPILADEMDFEQKKIATTNTSLTGQWKLLQLLFALHE</sequence>
<keyword evidence="2" id="KW-1185">Reference proteome</keyword>
<accession>W1RUQ2</accession>
<gene>
    <name evidence="1" type="ORF">D104_12995</name>
</gene>
<dbReference type="STRING" id="1208321.D104_12995"/>
<proteinExistence type="predicted"/>
<name>W1RUQ2_9GAMM</name>
<evidence type="ECO:0000313" key="1">
    <source>
        <dbReference type="EMBL" id="ETI59359.1"/>
    </source>
</evidence>